<proteinExistence type="predicted"/>
<dbReference type="AlphaFoldDB" id="A0A1E3NK71"/>
<feature type="compositionally biased region" description="Basic and acidic residues" evidence="1">
    <location>
        <begin position="909"/>
        <end position="918"/>
    </location>
</feature>
<gene>
    <name evidence="2" type="ORF">PICMEDRAFT_72597</name>
</gene>
<feature type="region of interest" description="Disordered" evidence="1">
    <location>
        <begin position="656"/>
        <end position="701"/>
    </location>
</feature>
<feature type="compositionally biased region" description="Polar residues" evidence="1">
    <location>
        <begin position="100"/>
        <end position="114"/>
    </location>
</feature>
<evidence type="ECO:0000256" key="1">
    <source>
        <dbReference type="SAM" id="MobiDB-lite"/>
    </source>
</evidence>
<feature type="compositionally biased region" description="Low complexity" evidence="1">
    <location>
        <begin position="664"/>
        <end position="675"/>
    </location>
</feature>
<dbReference type="OrthoDB" id="3997480at2759"/>
<protein>
    <submittedName>
        <fullName evidence="2">Uncharacterized protein</fullName>
    </submittedName>
</protein>
<evidence type="ECO:0000313" key="2">
    <source>
        <dbReference type="EMBL" id="ODQ46537.1"/>
    </source>
</evidence>
<feature type="compositionally biased region" description="Basic and acidic residues" evidence="1">
    <location>
        <begin position="1"/>
        <end position="13"/>
    </location>
</feature>
<dbReference type="Proteomes" id="UP000094455">
    <property type="component" value="Unassembled WGS sequence"/>
</dbReference>
<dbReference type="STRING" id="763406.A0A1E3NK71"/>
<name>A0A1E3NK71_9ASCO</name>
<feature type="region of interest" description="Disordered" evidence="1">
    <location>
        <begin position="1"/>
        <end position="114"/>
    </location>
</feature>
<feature type="compositionally biased region" description="Basic and acidic residues" evidence="1">
    <location>
        <begin position="68"/>
        <end position="84"/>
    </location>
</feature>
<accession>A0A1E3NK71</accession>
<dbReference type="GeneID" id="30180931"/>
<dbReference type="EMBL" id="KV454003">
    <property type="protein sequence ID" value="ODQ46537.1"/>
    <property type="molecule type" value="Genomic_DNA"/>
</dbReference>
<feature type="compositionally biased region" description="Basic residues" evidence="1">
    <location>
        <begin position="919"/>
        <end position="929"/>
    </location>
</feature>
<feature type="compositionally biased region" description="Polar residues" evidence="1">
    <location>
        <begin position="596"/>
        <end position="617"/>
    </location>
</feature>
<evidence type="ECO:0000313" key="3">
    <source>
        <dbReference type="Proteomes" id="UP000094455"/>
    </source>
</evidence>
<organism evidence="2 3">
    <name type="scientific">Pichia membranifaciens NRRL Y-2026</name>
    <dbReference type="NCBI Taxonomy" id="763406"/>
    <lineage>
        <taxon>Eukaryota</taxon>
        <taxon>Fungi</taxon>
        <taxon>Dikarya</taxon>
        <taxon>Ascomycota</taxon>
        <taxon>Saccharomycotina</taxon>
        <taxon>Pichiomycetes</taxon>
        <taxon>Pichiales</taxon>
        <taxon>Pichiaceae</taxon>
        <taxon>Pichia</taxon>
    </lineage>
</organism>
<dbReference type="RefSeq" id="XP_019017650.1">
    <property type="nucleotide sequence ID" value="XM_019164244.1"/>
</dbReference>
<reference evidence="2 3" key="1">
    <citation type="journal article" date="2016" name="Proc. Natl. Acad. Sci. U.S.A.">
        <title>Comparative genomics of biotechnologically important yeasts.</title>
        <authorList>
            <person name="Riley R."/>
            <person name="Haridas S."/>
            <person name="Wolfe K.H."/>
            <person name="Lopes M.R."/>
            <person name="Hittinger C.T."/>
            <person name="Goeker M."/>
            <person name="Salamov A.A."/>
            <person name="Wisecaver J.H."/>
            <person name="Long T.M."/>
            <person name="Calvey C.H."/>
            <person name="Aerts A.L."/>
            <person name="Barry K.W."/>
            <person name="Choi C."/>
            <person name="Clum A."/>
            <person name="Coughlan A.Y."/>
            <person name="Deshpande S."/>
            <person name="Douglass A.P."/>
            <person name="Hanson S.J."/>
            <person name="Klenk H.-P."/>
            <person name="LaButti K.M."/>
            <person name="Lapidus A."/>
            <person name="Lindquist E.A."/>
            <person name="Lipzen A.M."/>
            <person name="Meier-Kolthoff J.P."/>
            <person name="Ohm R.A."/>
            <person name="Otillar R.P."/>
            <person name="Pangilinan J.L."/>
            <person name="Peng Y."/>
            <person name="Rokas A."/>
            <person name="Rosa C.A."/>
            <person name="Scheuner C."/>
            <person name="Sibirny A.A."/>
            <person name="Slot J.C."/>
            <person name="Stielow J.B."/>
            <person name="Sun H."/>
            <person name="Kurtzman C.P."/>
            <person name="Blackwell M."/>
            <person name="Grigoriev I.V."/>
            <person name="Jeffries T.W."/>
        </authorList>
    </citation>
    <scope>NUCLEOTIDE SEQUENCE [LARGE SCALE GENOMIC DNA]</scope>
    <source>
        <strain evidence="2 3">NRRL Y-2026</strain>
    </source>
</reference>
<keyword evidence="3" id="KW-1185">Reference proteome</keyword>
<feature type="region of interest" description="Disordered" evidence="1">
    <location>
        <begin position="559"/>
        <end position="618"/>
    </location>
</feature>
<sequence>MSRLAHSELHLTFRDWSSSESEEESYMPDSTSHGNPDQVDDRSGDDGDQFGTGTSGIREVSRGRHRNNLSDRELDNEERNHDGNNAEIDDDGNSDHDSIYQYNEGNGHNRSQINQTSPLVSLPLPLVYNSTGMVDNTSFTETFSPAMQEDENSNSSTPPHLLNGTINIEDIHSTDWIPRILHKDYNIRQSAFAGSSFFKYHPEHEFCYGIPLSMQKYGLINMMNDLLLTRSECVLSEACKTESQADDKTKKRTFNQLCLEDMNLAFLMDQSYSSKIQQLAPTSFLKSGSCFSLPVSLSGSFLSVRFTDVDYKALNTTGYLQLGDVRLGFTGELVDILKSDLRYTKNRKFLIEGNVFSNLLRNKLVLSKKFNKCFDRKRKKCYTKENWKPFSMNRMGYIVSNKPSSQSLSNERTIINPVKPSKFPNGSLFHKLQVTSESKFDNFKLLSKWFEMPPLNQFINTPSPPTPPNRQKKCTNNPENLLVCKDCVNLMMSKFLFIKMEVDIHELFENSFDSSTNGLIYPDLIYKHRRRFHDYANRLMSKSNSNFRRHLERQMRGMTHTSNSLFNDTRVRPRLSSFQSSGDDDSDDEGNRGVRLTTQGSFGNRSNLGSEESQNDTGFELNPVAYEEYDDDQIDLDFNWEDSIDFPEVNNNEAMVSDSEENDVGANDGNDDGVNTSGGENDNVSDDERTTSQYNGPENSGMLAVWPLSAERFSESHPILDPDVSSNEGEVTDEEIDHPYNIIFTNDRSRRVSRLLFNINMASEQHRHRREPVSSLSLYKNGNTRMKTIFLACINRNTGELHILPGNLDMNMWSNEQNDGELFEDVETFNKVYKLFMVNNNLETEKDSKYSRRLKNWIRTHRKTESEEIKKLLMLQMLANPSIINGYEKRKTAQRQKVDEKRRRRQLNREKLNELEKKSKQHGVKKKKGKGNEKVARVAKEQQNGILADCGTAVDQFNDDVKEQLYSFVGETSSFSIDNDKVLTFQSGLENGKDKQRHGSLFSFEYA</sequence>
<feature type="region of interest" description="Disordered" evidence="1">
    <location>
        <begin position="909"/>
        <end position="935"/>
    </location>
</feature>